<evidence type="ECO:0000313" key="3">
    <source>
        <dbReference type="Proteomes" id="UP000664991"/>
    </source>
</evidence>
<organism evidence="2 3">
    <name type="scientific">Ovis aries</name>
    <name type="common">Sheep</name>
    <dbReference type="NCBI Taxonomy" id="9940"/>
    <lineage>
        <taxon>Eukaryota</taxon>
        <taxon>Metazoa</taxon>
        <taxon>Chordata</taxon>
        <taxon>Craniata</taxon>
        <taxon>Vertebrata</taxon>
        <taxon>Euteleostomi</taxon>
        <taxon>Mammalia</taxon>
        <taxon>Eutheria</taxon>
        <taxon>Laurasiatheria</taxon>
        <taxon>Artiodactyla</taxon>
        <taxon>Ruminantia</taxon>
        <taxon>Pecora</taxon>
        <taxon>Bovidae</taxon>
        <taxon>Caprinae</taxon>
        <taxon>Ovis</taxon>
    </lineage>
</organism>
<feature type="compositionally biased region" description="Basic and acidic residues" evidence="1">
    <location>
        <begin position="79"/>
        <end position="102"/>
    </location>
</feature>
<name>A0A836D627_SHEEP</name>
<accession>A0A836D627</accession>
<sequence length="108" mass="11764">MQDTEDGSLIPGRPPCGGATEPTHQRAREPRVLKPTHQSPHSAASRPPQRGARMPPAESSPEGPRAAKTRCSQTQMHGSQEKESRERKTAKEILRPVSHEPPKLPGVP</sequence>
<dbReference type="Proteomes" id="UP000664991">
    <property type="component" value="Unassembled WGS sequence"/>
</dbReference>
<protein>
    <submittedName>
        <fullName evidence="2">Uncharacterized protein</fullName>
    </submittedName>
</protein>
<feature type="compositionally biased region" description="Basic and acidic residues" evidence="1">
    <location>
        <begin position="23"/>
        <end position="32"/>
    </location>
</feature>
<reference evidence="2 3" key="1">
    <citation type="submission" date="2020-12" db="EMBL/GenBank/DDBJ databases">
        <title>De novo assembly of Tibetan sheep genome.</title>
        <authorList>
            <person name="Li X."/>
        </authorList>
    </citation>
    <scope>NUCLEOTIDE SEQUENCE [LARGE SCALE GENOMIC DNA]</scope>
    <source>
        <tissue evidence="2">Heart</tissue>
    </source>
</reference>
<evidence type="ECO:0000313" key="2">
    <source>
        <dbReference type="EMBL" id="KAG5212810.1"/>
    </source>
</evidence>
<dbReference type="EMBL" id="JAEMGP010000003">
    <property type="protein sequence ID" value="KAG5212810.1"/>
    <property type="molecule type" value="Genomic_DNA"/>
</dbReference>
<comment type="caution">
    <text evidence="2">The sequence shown here is derived from an EMBL/GenBank/DDBJ whole genome shotgun (WGS) entry which is preliminary data.</text>
</comment>
<feature type="region of interest" description="Disordered" evidence="1">
    <location>
        <begin position="1"/>
        <end position="108"/>
    </location>
</feature>
<dbReference type="AlphaFoldDB" id="A0A836D627"/>
<proteinExistence type="predicted"/>
<gene>
    <name evidence="2" type="ORF">JEQ12_015239</name>
</gene>
<evidence type="ECO:0000256" key="1">
    <source>
        <dbReference type="SAM" id="MobiDB-lite"/>
    </source>
</evidence>